<feature type="transmembrane region" description="Helical" evidence="10">
    <location>
        <begin position="174"/>
        <end position="198"/>
    </location>
</feature>
<keyword evidence="9" id="KW-0813">Transport</keyword>
<protein>
    <submittedName>
        <fullName evidence="12">Tol-Pal system protein TolQ</fullName>
    </submittedName>
</protein>
<dbReference type="InterPro" id="IPR002898">
    <property type="entry name" value="MotA_ExbB_proton_chnl"/>
</dbReference>
<dbReference type="InterPro" id="IPR014163">
    <property type="entry name" value="Tol-Pal_TolQ"/>
</dbReference>
<keyword evidence="3" id="KW-0997">Cell inner membrane</keyword>
<gene>
    <name evidence="12" type="primary">tolQ</name>
    <name evidence="12" type="ORF">Ctma_0414</name>
</gene>
<accession>A0AAU6PF98</accession>
<reference evidence="12" key="1">
    <citation type="submission" date="2023-10" db="EMBL/GenBank/DDBJ databases">
        <title>The first scallop-associated chemosynthetic bacterial symbiont.</title>
        <authorList>
            <person name="Lin Y.-T."/>
            <person name="Sun J."/>
            <person name="Ip J.C.-H."/>
            <person name="He X."/>
            <person name="Gao Z.-M."/>
            <person name="Perez M."/>
            <person name="Xu T."/>
            <person name="Qian P.-Y."/>
            <person name="Qiu J.-W."/>
        </authorList>
    </citation>
    <scope>NUCLEOTIDE SEQUENCE</scope>
    <source>
        <strain evidence="12">Gill1</strain>
    </source>
</reference>
<evidence type="ECO:0000256" key="3">
    <source>
        <dbReference type="ARBA" id="ARBA00022519"/>
    </source>
</evidence>
<evidence type="ECO:0000256" key="2">
    <source>
        <dbReference type="ARBA" id="ARBA00022475"/>
    </source>
</evidence>
<feature type="domain" description="MotA/TolQ/ExbB proton channel" evidence="11">
    <location>
        <begin position="92"/>
        <end position="218"/>
    </location>
</feature>
<evidence type="ECO:0000256" key="6">
    <source>
        <dbReference type="ARBA" id="ARBA00022989"/>
    </source>
</evidence>
<comment type="similarity">
    <text evidence="9">Belongs to the exbB/tolQ family.</text>
</comment>
<dbReference type="NCBIfam" id="TIGR02796">
    <property type="entry name" value="tolQ"/>
    <property type="match status" value="1"/>
</dbReference>
<dbReference type="EMBL" id="CP138327">
    <property type="protein sequence ID" value="WXT99710.1"/>
    <property type="molecule type" value="Genomic_DNA"/>
</dbReference>
<dbReference type="GO" id="GO:0043213">
    <property type="term" value="P:bacteriocin transport"/>
    <property type="evidence" value="ECO:0007669"/>
    <property type="project" value="InterPro"/>
</dbReference>
<dbReference type="AlphaFoldDB" id="A0AAU6PF98"/>
<keyword evidence="8" id="KW-0131">Cell cycle</keyword>
<dbReference type="InterPro" id="IPR050790">
    <property type="entry name" value="ExbB/TolQ_transport"/>
</dbReference>
<organism evidence="12">
    <name type="scientific">Catillopecten margaritatus gill symbiont</name>
    <dbReference type="NCBI Taxonomy" id="3083288"/>
    <lineage>
        <taxon>Bacteria</taxon>
        <taxon>Pseudomonadati</taxon>
        <taxon>Pseudomonadota</taxon>
        <taxon>Gammaproteobacteria</taxon>
        <taxon>sulfur-oxidizing symbionts</taxon>
    </lineage>
</organism>
<sequence length="233" mass="25662">MQTALSPVPFRVLFWRKQMDNNISIFGLIIEADFVVQLVMLILIAMSVYSWTIILSKKKVLIDTKSDIKLFSQYFSTNKTLNELQSQAPANGAMARIFTSGYDEFIHPESHANQANAERAYRLMNTAANDEIDRLDKGLSVLAMIASSSPYIGLFGTVWGIMHSFIGLASVKQASIAVVAPGIAEALIATAFGLFAAIPATIAYNRLASQVGEIGNQYSTLIEKVFVVFQRQQ</sequence>
<evidence type="ECO:0000256" key="5">
    <source>
        <dbReference type="ARBA" id="ARBA00022692"/>
    </source>
</evidence>
<name>A0AAU6PF98_9GAMM</name>
<feature type="transmembrane region" description="Helical" evidence="10">
    <location>
        <begin position="23"/>
        <end position="49"/>
    </location>
</feature>
<keyword evidence="9" id="KW-0653">Protein transport</keyword>
<dbReference type="PANTHER" id="PTHR30625:SF3">
    <property type="entry name" value="TOL-PAL SYSTEM PROTEIN TOLQ"/>
    <property type="match status" value="1"/>
</dbReference>
<feature type="transmembrane region" description="Helical" evidence="10">
    <location>
        <begin position="141"/>
        <end position="162"/>
    </location>
</feature>
<keyword evidence="2" id="KW-1003">Cell membrane</keyword>
<dbReference type="GO" id="GO:0017038">
    <property type="term" value="P:protein import"/>
    <property type="evidence" value="ECO:0007669"/>
    <property type="project" value="TreeGrafter"/>
</dbReference>
<keyword evidence="6 10" id="KW-1133">Transmembrane helix</keyword>
<dbReference type="GO" id="GO:0005886">
    <property type="term" value="C:plasma membrane"/>
    <property type="evidence" value="ECO:0007669"/>
    <property type="project" value="UniProtKB-SubCell"/>
</dbReference>
<dbReference type="GO" id="GO:0051301">
    <property type="term" value="P:cell division"/>
    <property type="evidence" value="ECO:0007669"/>
    <property type="project" value="UniProtKB-KW"/>
</dbReference>
<evidence type="ECO:0000256" key="1">
    <source>
        <dbReference type="ARBA" id="ARBA00004651"/>
    </source>
</evidence>
<evidence type="ECO:0000256" key="4">
    <source>
        <dbReference type="ARBA" id="ARBA00022618"/>
    </source>
</evidence>
<evidence type="ECO:0000256" key="10">
    <source>
        <dbReference type="SAM" id="Phobius"/>
    </source>
</evidence>
<evidence type="ECO:0000256" key="9">
    <source>
        <dbReference type="RuleBase" id="RU004057"/>
    </source>
</evidence>
<proteinExistence type="inferred from homology"/>
<evidence type="ECO:0000256" key="8">
    <source>
        <dbReference type="ARBA" id="ARBA00023306"/>
    </source>
</evidence>
<evidence type="ECO:0000313" key="12">
    <source>
        <dbReference type="EMBL" id="WXT99710.1"/>
    </source>
</evidence>
<evidence type="ECO:0000256" key="7">
    <source>
        <dbReference type="ARBA" id="ARBA00023136"/>
    </source>
</evidence>
<evidence type="ECO:0000259" key="11">
    <source>
        <dbReference type="Pfam" id="PF01618"/>
    </source>
</evidence>
<keyword evidence="4" id="KW-0132">Cell division</keyword>
<dbReference type="PANTHER" id="PTHR30625">
    <property type="entry name" value="PROTEIN TOLQ"/>
    <property type="match status" value="1"/>
</dbReference>
<comment type="subcellular location">
    <subcellularLocation>
        <location evidence="1">Cell membrane</location>
        <topology evidence="1">Multi-pass membrane protein</topology>
    </subcellularLocation>
    <subcellularLocation>
        <location evidence="9">Membrane</location>
        <topology evidence="9">Multi-pass membrane protein</topology>
    </subcellularLocation>
</comment>
<keyword evidence="7 10" id="KW-0472">Membrane</keyword>
<dbReference type="Pfam" id="PF01618">
    <property type="entry name" value="MotA_ExbB"/>
    <property type="match status" value="1"/>
</dbReference>
<keyword evidence="5 10" id="KW-0812">Transmembrane</keyword>